<feature type="region of interest" description="Disordered" evidence="1">
    <location>
        <begin position="190"/>
        <end position="217"/>
    </location>
</feature>
<protein>
    <submittedName>
        <fullName evidence="3">Uncharacterized protein</fullName>
    </submittedName>
</protein>
<feature type="region of interest" description="Disordered" evidence="1">
    <location>
        <begin position="1"/>
        <end position="69"/>
    </location>
</feature>
<evidence type="ECO:0000256" key="1">
    <source>
        <dbReference type="SAM" id="MobiDB-lite"/>
    </source>
</evidence>
<dbReference type="OrthoDB" id="38971at2759"/>
<keyword evidence="2" id="KW-0812">Transmembrane</keyword>
<sequence length="623" mass="67516">MSYALPYPDEASTAVEGGDAPRGPVAAPLGFVDPAPTAHTPQVPGATRVGAYASVPPPPGFAPASPERTELRNSVDLNAADRAALNLQHIQIALAPSTDALGSGGGGEGAGGGGGGADSGGAPGCVDEASRAPAGAEHARAPSPTAGASRARVRLRTAIMSAASMDPYLRARQRRADHWRPLRLRFDQPRYHGLPRAGKADGGGVATSPPRHQPGSARSLANLFAHAQPVGCAGPGSASPSLSTSGPPHLLRGRSSGFDRADVRLLRNHDANVQIPDQIGLWLTDRDNYAPNAQLASHRPQRILYTARVSLRFKDHIVAQSPCAYALACPFPVMIFQYAYDLWRVYTCAGCPAGVSSWDQPILWHSKGYDLRAYFHVYNNRVEVNYPTVRCPWGVLGCGSWNADDVRVHYFDRGSFGFRRVPCATQWHCCWVWEPFGEVVGRQRCPCNGPLVDARGTVRCGQCWCDHWLCSTCCCHYHYPGLVDAEETSTACDVALQAYFDGVDLTQAEFDERLDRALAFRYHRKRRGARGVALGTAASSKQYDLDSHAYSRTMTLVAVSIGAVTIAIQIFVVIAFALYVQYRSHRQWYIDYAHTLSRPEHYEQLVQNGTRAVENIVRGGGGE</sequence>
<proteinExistence type="predicted"/>
<evidence type="ECO:0000313" key="3">
    <source>
        <dbReference type="EMBL" id="KAG8465431.1"/>
    </source>
</evidence>
<feature type="region of interest" description="Disordered" evidence="1">
    <location>
        <begin position="100"/>
        <end position="151"/>
    </location>
</feature>
<dbReference type="AlphaFoldDB" id="A0A8J5XB92"/>
<organism evidence="3 4">
    <name type="scientific">Diacronema lutheri</name>
    <name type="common">Unicellular marine alga</name>
    <name type="synonym">Monochrysis lutheri</name>
    <dbReference type="NCBI Taxonomy" id="2081491"/>
    <lineage>
        <taxon>Eukaryota</taxon>
        <taxon>Haptista</taxon>
        <taxon>Haptophyta</taxon>
        <taxon>Pavlovophyceae</taxon>
        <taxon>Pavlovales</taxon>
        <taxon>Pavlovaceae</taxon>
        <taxon>Diacronema</taxon>
    </lineage>
</organism>
<comment type="caution">
    <text evidence="3">The sequence shown here is derived from an EMBL/GenBank/DDBJ whole genome shotgun (WGS) entry which is preliminary data.</text>
</comment>
<feature type="transmembrane region" description="Helical" evidence="2">
    <location>
        <begin position="556"/>
        <end position="580"/>
    </location>
</feature>
<keyword evidence="2" id="KW-1133">Transmembrane helix</keyword>
<gene>
    <name evidence="3" type="ORF">KFE25_002738</name>
</gene>
<evidence type="ECO:0000313" key="4">
    <source>
        <dbReference type="Proteomes" id="UP000751190"/>
    </source>
</evidence>
<dbReference type="EMBL" id="JAGTXO010000010">
    <property type="protein sequence ID" value="KAG8465431.1"/>
    <property type="molecule type" value="Genomic_DNA"/>
</dbReference>
<accession>A0A8J5XB92</accession>
<feature type="compositionally biased region" description="Gly residues" evidence="1">
    <location>
        <begin position="102"/>
        <end position="123"/>
    </location>
</feature>
<keyword evidence="2" id="KW-0472">Membrane</keyword>
<evidence type="ECO:0000256" key="2">
    <source>
        <dbReference type="SAM" id="Phobius"/>
    </source>
</evidence>
<keyword evidence="4" id="KW-1185">Reference proteome</keyword>
<dbReference type="Proteomes" id="UP000751190">
    <property type="component" value="Unassembled WGS sequence"/>
</dbReference>
<reference evidence="3" key="1">
    <citation type="submission" date="2021-05" db="EMBL/GenBank/DDBJ databases">
        <title>The genome of the haptophyte Pavlova lutheri (Diacronema luteri, Pavlovales) - a model for lipid biosynthesis in eukaryotic algae.</title>
        <authorList>
            <person name="Hulatt C.J."/>
            <person name="Posewitz M.C."/>
        </authorList>
    </citation>
    <scope>NUCLEOTIDE SEQUENCE</scope>
    <source>
        <strain evidence="3">NIVA-4/92</strain>
    </source>
</reference>
<feature type="region of interest" description="Disordered" evidence="1">
    <location>
        <begin position="232"/>
        <end position="254"/>
    </location>
</feature>
<name>A0A8J5XB92_DIALT</name>